<evidence type="ECO:0000256" key="1">
    <source>
        <dbReference type="ARBA" id="ARBA00022723"/>
    </source>
</evidence>
<keyword evidence="3" id="KW-0863">Zinc-finger</keyword>
<keyword evidence="10" id="KW-1185">Reference proteome</keyword>
<comment type="caution">
    <text evidence="9">The sequence shown here is derived from an EMBL/GenBank/DDBJ whole genome shotgun (WGS) entry which is preliminary data.</text>
</comment>
<evidence type="ECO:0000256" key="2">
    <source>
        <dbReference type="ARBA" id="ARBA00022737"/>
    </source>
</evidence>
<evidence type="ECO:0000256" key="4">
    <source>
        <dbReference type="ARBA" id="ARBA00022833"/>
    </source>
</evidence>
<sequence>MTTMRTWPRVSFTRRGGATLLPPRRSRWPQNQSPPQTAHRRRAENGNSSESTSAATTEASNCPKARLHKCSICGKNFPTGKLALGGHKRKHYEGVIGRNGGAKSGVNYSEDGSGASGVTYADGGATSHSYGGGEDVLTPVCRNFDLNLPPPAELDLSL</sequence>
<dbReference type="Pfam" id="PF13912">
    <property type="entry name" value="zf-C2H2_6"/>
    <property type="match status" value="1"/>
</dbReference>
<feature type="domain" description="C2H2-type" evidence="8">
    <location>
        <begin position="68"/>
        <end position="92"/>
    </location>
</feature>
<dbReference type="InterPro" id="IPR013087">
    <property type="entry name" value="Znf_C2H2_type"/>
</dbReference>
<keyword evidence="1" id="KW-0479">Metal-binding</keyword>
<evidence type="ECO:0000313" key="9">
    <source>
        <dbReference type="EMBL" id="KAK6143609.1"/>
    </source>
</evidence>
<reference evidence="9 10" key="1">
    <citation type="journal article" date="2021" name="Comput. Struct. Biotechnol. J.">
        <title>De novo genome assembly of the potent medicinal plant Rehmannia glutinosa using nanopore technology.</title>
        <authorList>
            <person name="Ma L."/>
            <person name="Dong C."/>
            <person name="Song C."/>
            <person name="Wang X."/>
            <person name="Zheng X."/>
            <person name="Niu Y."/>
            <person name="Chen S."/>
            <person name="Feng W."/>
        </authorList>
    </citation>
    <scope>NUCLEOTIDE SEQUENCE [LARGE SCALE GENOMIC DNA]</scope>
    <source>
        <strain evidence="9">DH-2019</strain>
    </source>
</reference>
<keyword evidence="6" id="KW-0804">Transcription</keyword>
<evidence type="ECO:0000256" key="7">
    <source>
        <dbReference type="SAM" id="MobiDB-lite"/>
    </source>
</evidence>
<dbReference type="Proteomes" id="UP001318860">
    <property type="component" value="Unassembled WGS sequence"/>
</dbReference>
<feature type="region of interest" description="Disordered" evidence="7">
    <location>
        <begin position="1"/>
        <end position="63"/>
    </location>
</feature>
<dbReference type="PANTHER" id="PTHR45988">
    <property type="entry name" value="C2H2 TYPE ZINC FINGER TRANSCRIPTION FACTOR FAMILY-RELATED"/>
    <property type="match status" value="1"/>
</dbReference>
<organism evidence="9 10">
    <name type="scientific">Rehmannia glutinosa</name>
    <name type="common">Chinese foxglove</name>
    <dbReference type="NCBI Taxonomy" id="99300"/>
    <lineage>
        <taxon>Eukaryota</taxon>
        <taxon>Viridiplantae</taxon>
        <taxon>Streptophyta</taxon>
        <taxon>Embryophyta</taxon>
        <taxon>Tracheophyta</taxon>
        <taxon>Spermatophyta</taxon>
        <taxon>Magnoliopsida</taxon>
        <taxon>eudicotyledons</taxon>
        <taxon>Gunneridae</taxon>
        <taxon>Pentapetalae</taxon>
        <taxon>asterids</taxon>
        <taxon>lamiids</taxon>
        <taxon>Lamiales</taxon>
        <taxon>Orobanchaceae</taxon>
        <taxon>Rehmannieae</taxon>
        <taxon>Rehmannia</taxon>
    </lineage>
</organism>
<proteinExistence type="predicted"/>
<evidence type="ECO:0000313" key="10">
    <source>
        <dbReference type="Proteomes" id="UP001318860"/>
    </source>
</evidence>
<evidence type="ECO:0000256" key="3">
    <source>
        <dbReference type="ARBA" id="ARBA00022771"/>
    </source>
</evidence>
<keyword evidence="2" id="KW-0677">Repeat</keyword>
<keyword evidence="5" id="KW-0805">Transcription regulation</keyword>
<evidence type="ECO:0000259" key="8">
    <source>
        <dbReference type="Pfam" id="PF13912"/>
    </source>
</evidence>
<evidence type="ECO:0000256" key="6">
    <source>
        <dbReference type="ARBA" id="ARBA00023163"/>
    </source>
</evidence>
<accession>A0ABR0WBB7</accession>
<feature type="compositionally biased region" description="Low complexity" evidence="7">
    <location>
        <begin position="45"/>
        <end position="61"/>
    </location>
</feature>
<protein>
    <recommendedName>
        <fullName evidence="8">C2H2-type domain-containing protein</fullName>
    </recommendedName>
</protein>
<dbReference type="InterPro" id="IPR044653">
    <property type="entry name" value="AZF1/2/3-like"/>
</dbReference>
<dbReference type="EMBL" id="JABTTQ020000013">
    <property type="protein sequence ID" value="KAK6143609.1"/>
    <property type="molecule type" value="Genomic_DNA"/>
</dbReference>
<evidence type="ECO:0000256" key="5">
    <source>
        <dbReference type="ARBA" id="ARBA00023015"/>
    </source>
</evidence>
<name>A0ABR0WBB7_REHGL</name>
<dbReference type="PANTHER" id="PTHR45988:SF90">
    <property type="entry name" value="ZINC FINGER PROTEIN ZAT10-LIKE"/>
    <property type="match status" value="1"/>
</dbReference>
<gene>
    <name evidence="9" type="ORF">DH2020_023957</name>
</gene>
<keyword evidence="4" id="KW-0862">Zinc</keyword>